<dbReference type="AlphaFoldDB" id="A0A2N0YX14"/>
<evidence type="ECO:0000313" key="13">
    <source>
        <dbReference type="Proteomes" id="UP000233375"/>
    </source>
</evidence>
<keyword evidence="5 10" id="KW-0547">Nucleotide-binding</keyword>
<feature type="domain" description="DALR anticodon binding" evidence="11">
    <location>
        <begin position="584"/>
        <end position="678"/>
    </location>
</feature>
<dbReference type="HAMAP" id="MF_00255">
    <property type="entry name" value="Gly_tRNA_synth_beta"/>
    <property type="match status" value="1"/>
</dbReference>
<keyword evidence="13" id="KW-1185">Reference proteome</keyword>
<dbReference type="GO" id="GO:0005524">
    <property type="term" value="F:ATP binding"/>
    <property type="evidence" value="ECO:0007669"/>
    <property type="project" value="UniProtKB-UniRule"/>
</dbReference>
<dbReference type="OrthoDB" id="9775440at2"/>
<evidence type="ECO:0000256" key="9">
    <source>
        <dbReference type="ARBA" id="ARBA00047937"/>
    </source>
</evidence>
<evidence type="ECO:0000259" key="11">
    <source>
        <dbReference type="Pfam" id="PF05746"/>
    </source>
</evidence>
<comment type="similarity">
    <text evidence="2 10">Belongs to the class-II aminoacyl-tRNA synthetase family.</text>
</comment>
<dbReference type="GO" id="GO:0004814">
    <property type="term" value="F:arginine-tRNA ligase activity"/>
    <property type="evidence" value="ECO:0007669"/>
    <property type="project" value="InterPro"/>
</dbReference>
<sequence>MSKRDLLLEIGLEEMPARFVTSSMNALKDKLEAWLNEKQLAYKSVEAFSTPRRLAVLVSDLDEAQKDVEEEAKGPAKKIALAENGEWSKAAVGFTRGQQMTVEDIFFKEINGVEYAHVKKFIKGQATTALLPELKEIILSLTFPKNMRWANNDLRYVRPIKWILALFGEEVIPFTITNVTTNNTSLGHRFLGTEITIKRPSEYVQILLDQYVVANPVERKSMIVSQINKIEEDNNWKIPMDEELLEEVVNLVEYPTALFGKFEESYLELPNEVLITSMKEHQRYFPVKSKQGELLPFFVTVRNGDSNHIEKVAKGNEKVLRARLADAAFFYNEDQKTTIDLLLGKLQSIVYHEEIGTLAEKVARVRSLANKIADSLHLSEEEKQNADRAAQIAKFDLVTNMVYEFPELQGLMGEKYAIQKGEKEAVAKAINEHYMPRSAEDGTAPSNVGAVLALAEKLDTIVSFFGIGLIPSGSQDPYALRRQATGVVQTLLDKEWNLSLEDLVNSTIDNGENSFKVTKEELYQNIISFFTLRIKHILQEKGIRYDLIDAVLGSKIASIASLVKKAQVLESHKEDEGFKEGVEALSRIINISSKAAVVGEIEQTLFENEEESVLYNSYLSVKENLETIQNEEEAFQLLFALKQTITNYFDHTMVMAKDEKVKENRLNQMSKLADLIRQFANVNEILVK</sequence>
<protein>
    <recommendedName>
        <fullName evidence="10">Glycine--tRNA ligase beta subunit</fullName>
        <ecNumber evidence="10">6.1.1.14</ecNumber>
    </recommendedName>
    <alternativeName>
        <fullName evidence="10">Glycyl-tRNA synthetase beta subunit</fullName>
        <shortName evidence="10">GlyRS</shortName>
    </alternativeName>
</protein>
<evidence type="ECO:0000256" key="6">
    <source>
        <dbReference type="ARBA" id="ARBA00022840"/>
    </source>
</evidence>
<dbReference type="InterPro" id="IPR006194">
    <property type="entry name" value="Gly-tRNA-synth_heterodimer"/>
</dbReference>
<dbReference type="Pfam" id="PF02092">
    <property type="entry name" value="tRNA_synt_2f"/>
    <property type="match status" value="1"/>
</dbReference>
<keyword evidence="8 10" id="KW-0030">Aminoacyl-tRNA synthetase</keyword>
<keyword evidence="6 10" id="KW-0067">ATP-binding</keyword>
<evidence type="ECO:0000313" key="12">
    <source>
        <dbReference type="EMBL" id="PKG21792.1"/>
    </source>
</evidence>
<keyword evidence="3 10" id="KW-0963">Cytoplasm</keyword>
<comment type="subunit">
    <text evidence="10">Tetramer of two alpha and two beta subunits.</text>
</comment>
<dbReference type="Pfam" id="PF05746">
    <property type="entry name" value="DALR_1"/>
    <property type="match status" value="1"/>
</dbReference>
<dbReference type="PROSITE" id="PS50861">
    <property type="entry name" value="AA_TRNA_LIGASE_II_GLYAB"/>
    <property type="match status" value="1"/>
</dbReference>
<proteinExistence type="inferred from homology"/>
<evidence type="ECO:0000256" key="1">
    <source>
        <dbReference type="ARBA" id="ARBA00004496"/>
    </source>
</evidence>
<comment type="catalytic activity">
    <reaction evidence="9 10">
        <text>tRNA(Gly) + glycine + ATP = glycyl-tRNA(Gly) + AMP + diphosphate</text>
        <dbReference type="Rhea" id="RHEA:16013"/>
        <dbReference type="Rhea" id="RHEA-COMP:9664"/>
        <dbReference type="Rhea" id="RHEA-COMP:9683"/>
        <dbReference type="ChEBI" id="CHEBI:30616"/>
        <dbReference type="ChEBI" id="CHEBI:33019"/>
        <dbReference type="ChEBI" id="CHEBI:57305"/>
        <dbReference type="ChEBI" id="CHEBI:78442"/>
        <dbReference type="ChEBI" id="CHEBI:78522"/>
        <dbReference type="ChEBI" id="CHEBI:456215"/>
        <dbReference type="EC" id="6.1.1.14"/>
    </reaction>
</comment>
<comment type="subcellular location">
    <subcellularLocation>
        <location evidence="1 10">Cytoplasm</location>
    </subcellularLocation>
</comment>
<dbReference type="EC" id="6.1.1.14" evidence="10"/>
<evidence type="ECO:0000256" key="7">
    <source>
        <dbReference type="ARBA" id="ARBA00022917"/>
    </source>
</evidence>
<accession>A0A2N0YX14</accession>
<reference evidence="12 13" key="1">
    <citation type="journal article" date="2003" name="Int. J. Syst. Evol. Microbiol.">
        <title>Bacillus nealsonii sp. nov., isolated from a spacecraft-assembly facility, whose spores are gamma-radiation resistant.</title>
        <authorList>
            <person name="Venkateswaran K."/>
            <person name="Kempf M."/>
            <person name="Chen F."/>
            <person name="Satomi M."/>
            <person name="Nicholson W."/>
            <person name="Kern R."/>
        </authorList>
    </citation>
    <scope>NUCLEOTIDE SEQUENCE [LARGE SCALE GENOMIC DNA]</scope>
    <source>
        <strain evidence="12 13">FO-92</strain>
    </source>
</reference>
<dbReference type="Proteomes" id="UP000233375">
    <property type="component" value="Unassembled WGS sequence"/>
</dbReference>
<dbReference type="EMBL" id="PISE01000061">
    <property type="protein sequence ID" value="PKG21792.1"/>
    <property type="molecule type" value="Genomic_DNA"/>
</dbReference>
<evidence type="ECO:0000256" key="8">
    <source>
        <dbReference type="ARBA" id="ARBA00023146"/>
    </source>
</evidence>
<dbReference type="PANTHER" id="PTHR30075:SF2">
    <property type="entry name" value="GLYCINE--TRNA LIGASE, CHLOROPLASTIC_MITOCHONDRIAL 2"/>
    <property type="match status" value="1"/>
</dbReference>
<dbReference type="GO" id="GO:0006426">
    <property type="term" value="P:glycyl-tRNA aminoacylation"/>
    <property type="evidence" value="ECO:0007669"/>
    <property type="project" value="UniProtKB-UniRule"/>
</dbReference>
<evidence type="ECO:0000256" key="4">
    <source>
        <dbReference type="ARBA" id="ARBA00022598"/>
    </source>
</evidence>
<dbReference type="InterPro" id="IPR015944">
    <property type="entry name" value="Gly-tRNA-synth_bsu"/>
</dbReference>
<evidence type="ECO:0000256" key="5">
    <source>
        <dbReference type="ARBA" id="ARBA00022741"/>
    </source>
</evidence>
<dbReference type="PRINTS" id="PR01045">
    <property type="entry name" value="TRNASYNTHGB"/>
</dbReference>
<dbReference type="RefSeq" id="WP_101179170.1">
    <property type="nucleotide sequence ID" value="NZ_PISE01000061.1"/>
</dbReference>
<evidence type="ECO:0000256" key="10">
    <source>
        <dbReference type="HAMAP-Rule" id="MF_00255"/>
    </source>
</evidence>
<comment type="caution">
    <text evidence="12">The sequence shown here is derived from an EMBL/GenBank/DDBJ whole genome shotgun (WGS) entry which is preliminary data.</text>
</comment>
<organism evidence="12 13">
    <name type="scientific">Niallia nealsonii</name>
    <dbReference type="NCBI Taxonomy" id="115979"/>
    <lineage>
        <taxon>Bacteria</taxon>
        <taxon>Bacillati</taxon>
        <taxon>Bacillota</taxon>
        <taxon>Bacilli</taxon>
        <taxon>Bacillales</taxon>
        <taxon>Bacillaceae</taxon>
        <taxon>Niallia</taxon>
    </lineage>
</organism>
<gene>
    <name evidence="10" type="primary">glyS</name>
    <name evidence="12" type="ORF">CWS01_20645</name>
</gene>
<evidence type="ECO:0000256" key="3">
    <source>
        <dbReference type="ARBA" id="ARBA00022490"/>
    </source>
</evidence>
<dbReference type="GO" id="GO:0004820">
    <property type="term" value="F:glycine-tRNA ligase activity"/>
    <property type="evidence" value="ECO:0007669"/>
    <property type="project" value="UniProtKB-UniRule"/>
</dbReference>
<name>A0A2N0YX14_9BACI</name>
<dbReference type="GO" id="GO:0005829">
    <property type="term" value="C:cytosol"/>
    <property type="evidence" value="ECO:0007669"/>
    <property type="project" value="TreeGrafter"/>
</dbReference>
<dbReference type="GO" id="GO:0006420">
    <property type="term" value="P:arginyl-tRNA aminoacylation"/>
    <property type="evidence" value="ECO:0007669"/>
    <property type="project" value="InterPro"/>
</dbReference>
<keyword evidence="7 10" id="KW-0648">Protein biosynthesis</keyword>
<dbReference type="PANTHER" id="PTHR30075">
    <property type="entry name" value="GLYCYL-TRNA SYNTHETASE"/>
    <property type="match status" value="1"/>
</dbReference>
<keyword evidence="4 10" id="KW-0436">Ligase</keyword>
<evidence type="ECO:0000256" key="2">
    <source>
        <dbReference type="ARBA" id="ARBA00008226"/>
    </source>
</evidence>
<dbReference type="SUPFAM" id="SSF109604">
    <property type="entry name" value="HD-domain/PDEase-like"/>
    <property type="match status" value="1"/>
</dbReference>
<dbReference type="NCBIfam" id="TIGR00211">
    <property type="entry name" value="glyS"/>
    <property type="match status" value="1"/>
</dbReference>
<dbReference type="InterPro" id="IPR008909">
    <property type="entry name" value="DALR_anticod-bd"/>
</dbReference>